<evidence type="ECO:0000259" key="5">
    <source>
        <dbReference type="Pfam" id="PF10355"/>
    </source>
</evidence>
<dbReference type="InterPro" id="IPR018827">
    <property type="entry name" value="YTP1_C"/>
</dbReference>
<dbReference type="STRING" id="329884.A0A4V5NDL7"/>
<dbReference type="OrthoDB" id="4005299at2759"/>
<feature type="domain" description="Protein YTP1-like C-terminal" evidence="5">
    <location>
        <begin position="277"/>
        <end position="579"/>
    </location>
</feature>
<feature type="compositionally biased region" description="Basic and acidic residues" evidence="1">
    <location>
        <begin position="196"/>
        <end position="220"/>
    </location>
</feature>
<dbReference type="AlphaFoldDB" id="A0A4V5NDL7"/>
<evidence type="ECO:0000256" key="1">
    <source>
        <dbReference type="SAM" id="MobiDB-lite"/>
    </source>
</evidence>
<feature type="transmembrane region" description="Helical" evidence="2">
    <location>
        <begin position="459"/>
        <end position="476"/>
    </location>
</feature>
<dbReference type="InterPro" id="IPR018825">
    <property type="entry name" value="DUF2427"/>
</dbReference>
<dbReference type="Pfam" id="PF10348">
    <property type="entry name" value="DUF2427"/>
    <property type="match status" value="1"/>
</dbReference>
<proteinExistence type="predicted"/>
<evidence type="ECO:0000256" key="3">
    <source>
        <dbReference type="SAM" id="SignalP"/>
    </source>
</evidence>
<reference evidence="6 7" key="1">
    <citation type="submission" date="2017-03" db="EMBL/GenBank/DDBJ databases">
        <title>Genomes of endolithic fungi from Antarctica.</title>
        <authorList>
            <person name="Coleine C."/>
            <person name="Masonjones S."/>
            <person name="Stajich J.E."/>
        </authorList>
    </citation>
    <scope>NUCLEOTIDE SEQUENCE [LARGE SCALE GENOMIC DNA]</scope>
    <source>
        <strain evidence="6 7">CCFEE 5184</strain>
    </source>
</reference>
<keyword evidence="7" id="KW-1185">Reference proteome</keyword>
<feature type="transmembrane region" description="Helical" evidence="2">
    <location>
        <begin position="488"/>
        <end position="508"/>
    </location>
</feature>
<feature type="transmembrane region" description="Helical" evidence="2">
    <location>
        <begin position="60"/>
        <end position="83"/>
    </location>
</feature>
<dbReference type="EMBL" id="NAJQ01000904">
    <property type="protein sequence ID" value="TKA63829.1"/>
    <property type="molecule type" value="Genomic_DNA"/>
</dbReference>
<feature type="transmembrane region" description="Helical" evidence="2">
    <location>
        <begin position="126"/>
        <end position="147"/>
    </location>
</feature>
<dbReference type="Proteomes" id="UP000309340">
    <property type="component" value="Unassembled WGS sequence"/>
</dbReference>
<sequence length="595" mass="65785">MRRGRIILSTTAALLLGALPLVAGHGEDGSASVAVPLSDPNDHYQEHGANYFGHGHYTGWILAHIILMSAAWIFTMPLAIMLSVARSRYHLPAQVLFHALNGAGVFTGFVYNHATPDLYEHNAHHPIGWIVTSSTIIWTIASLYTAYGDYRSRHGGQGHPLSSNDTAYYSVLQQYSDRAELARWSVDSGVGSSRQHRSESIPQKPEEPESPVHDDLGDDKPDGEDSDEDEPRKRGFLGNNRVDRFVSHYAQRLSTPRASTVVRCSQIILEKILLLLGFFALCTGFVTYGGLGRANQVFSLAAHFVKGGIFVWYGVLTLGRWMGAFTEFGWAWNVRPDYPLVARWKTRVPSAEFVESFVIWLYGASNVFLEHLNSWGGEWHPQDFEHVSLTVLFFGGGLLGMLVDSAWFRTQMNTSVVLQSSRLADASRFAADGVEAGAADVPDDHWQEPKTYQVPLNPMPGLVIMILGIMMSAHHQHSMVSTMMHTQWGTLFFAFAIARATTYLILFLKPPTSHFPARPPSELVTAFCLMSGGLLFMVSAHDTIWAIETSGLDAMTIFTVTMGLTGIVMAWEVVCFAVKGWAVRKERAAAGQPLP</sequence>
<feature type="transmembrane region" description="Helical" evidence="2">
    <location>
        <begin position="311"/>
        <end position="332"/>
    </location>
</feature>
<feature type="region of interest" description="Disordered" evidence="1">
    <location>
        <begin position="190"/>
        <end position="237"/>
    </location>
</feature>
<keyword evidence="2" id="KW-0812">Transmembrane</keyword>
<feature type="transmembrane region" description="Helical" evidence="2">
    <location>
        <begin position="520"/>
        <end position="537"/>
    </location>
</feature>
<gene>
    <name evidence="6" type="ORF">B0A55_10198</name>
</gene>
<feature type="signal peptide" evidence="3">
    <location>
        <begin position="1"/>
        <end position="24"/>
    </location>
</feature>
<dbReference type="PANTHER" id="PTHR31685:SF3">
    <property type="entry name" value="INTEGRAL MEMBRANE PROTEIN (AFU_ORTHOLOGUE AFUA_6G12730)"/>
    <property type="match status" value="1"/>
</dbReference>
<evidence type="ECO:0000256" key="2">
    <source>
        <dbReference type="SAM" id="Phobius"/>
    </source>
</evidence>
<evidence type="ECO:0000313" key="7">
    <source>
        <dbReference type="Proteomes" id="UP000309340"/>
    </source>
</evidence>
<dbReference type="PANTHER" id="PTHR31685">
    <property type="entry name" value="INTEGRAL MEMBRANE PROTEIN (AFU_ORTHOLOGUE AFUA_6G12730)-RELATED"/>
    <property type="match status" value="1"/>
</dbReference>
<keyword evidence="2" id="KW-1133">Transmembrane helix</keyword>
<feature type="transmembrane region" description="Helical" evidence="2">
    <location>
        <begin position="557"/>
        <end position="578"/>
    </location>
</feature>
<keyword evidence="2" id="KW-0472">Membrane</keyword>
<feature type="domain" description="DUF2427" evidence="4">
    <location>
        <begin position="49"/>
        <end position="146"/>
    </location>
</feature>
<evidence type="ECO:0000259" key="4">
    <source>
        <dbReference type="Pfam" id="PF10348"/>
    </source>
</evidence>
<organism evidence="6 7">
    <name type="scientific">Friedmanniomyces simplex</name>
    <dbReference type="NCBI Taxonomy" id="329884"/>
    <lineage>
        <taxon>Eukaryota</taxon>
        <taxon>Fungi</taxon>
        <taxon>Dikarya</taxon>
        <taxon>Ascomycota</taxon>
        <taxon>Pezizomycotina</taxon>
        <taxon>Dothideomycetes</taxon>
        <taxon>Dothideomycetidae</taxon>
        <taxon>Mycosphaerellales</taxon>
        <taxon>Teratosphaeriaceae</taxon>
        <taxon>Friedmanniomyces</taxon>
    </lineage>
</organism>
<protein>
    <recommendedName>
        <fullName evidence="8">Protein YTP1-like C-terminal domain-containing protein</fullName>
    </recommendedName>
</protein>
<dbReference type="Pfam" id="PF10355">
    <property type="entry name" value="Ytp1"/>
    <property type="match status" value="1"/>
</dbReference>
<feature type="chain" id="PRO_5020561589" description="Protein YTP1-like C-terminal domain-containing protein" evidence="3">
    <location>
        <begin position="25"/>
        <end position="595"/>
    </location>
</feature>
<evidence type="ECO:0000313" key="6">
    <source>
        <dbReference type="EMBL" id="TKA63829.1"/>
    </source>
</evidence>
<comment type="caution">
    <text evidence="6">The sequence shown here is derived from an EMBL/GenBank/DDBJ whole genome shotgun (WGS) entry which is preliminary data.</text>
</comment>
<evidence type="ECO:0008006" key="8">
    <source>
        <dbReference type="Google" id="ProtNLM"/>
    </source>
</evidence>
<feature type="transmembrane region" description="Helical" evidence="2">
    <location>
        <begin position="353"/>
        <end position="369"/>
    </location>
</feature>
<keyword evidence="3" id="KW-0732">Signal</keyword>
<feature type="transmembrane region" description="Helical" evidence="2">
    <location>
        <begin position="389"/>
        <end position="408"/>
    </location>
</feature>
<name>A0A4V5NDL7_9PEZI</name>
<feature type="transmembrane region" description="Helical" evidence="2">
    <location>
        <begin position="95"/>
        <end position="114"/>
    </location>
</feature>
<feature type="transmembrane region" description="Helical" evidence="2">
    <location>
        <begin position="272"/>
        <end position="291"/>
    </location>
</feature>
<accession>A0A4V5NDL7</accession>